<proteinExistence type="predicted"/>
<dbReference type="AlphaFoldDB" id="A0A6B0TSQ2"/>
<sequence length="72" mass="8221">MCAFVQLFHAVLLALFIKCSPANHIGLWTVRVCVCLWNFRHVLSNRGKTGNMRLPKEESCGMKNPTELEWAC</sequence>
<evidence type="ECO:0000313" key="2">
    <source>
        <dbReference type="EMBL" id="MXU82959.1"/>
    </source>
</evidence>
<protein>
    <submittedName>
        <fullName evidence="2">Putative secreted protein</fullName>
    </submittedName>
</protein>
<accession>A0A6B0TSQ2</accession>
<feature type="chain" id="PRO_5025490818" evidence="1">
    <location>
        <begin position="23"/>
        <end position="72"/>
    </location>
</feature>
<reference evidence="2" key="1">
    <citation type="submission" date="2019-12" db="EMBL/GenBank/DDBJ databases">
        <title>An insight into the sialome of adult female Ixodes ricinus ticks feeding for 6 days.</title>
        <authorList>
            <person name="Perner J."/>
            <person name="Ribeiro J.M.C."/>
        </authorList>
    </citation>
    <scope>NUCLEOTIDE SEQUENCE</scope>
    <source>
        <strain evidence="2">Semi-engorged</strain>
        <tissue evidence="2">Salivary glands</tissue>
    </source>
</reference>
<keyword evidence="1" id="KW-0732">Signal</keyword>
<organism evidence="2">
    <name type="scientific">Ixodes ricinus</name>
    <name type="common">Common tick</name>
    <name type="synonym">Acarus ricinus</name>
    <dbReference type="NCBI Taxonomy" id="34613"/>
    <lineage>
        <taxon>Eukaryota</taxon>
        <taxon>Metazoa</taxon>
        <taxon>Ecdysozoa</taxon>
        <taxon>Arthropoda</taxon>
        <taxon>Chelicerata</taxon>
        <taxon>Arachnida</taxon>
        <taxon>Acari</taxon>
        <taxon>Parasitiformes</taxon>
        <taxon>Ixodida</taxon>
        <taxon>Ixodoidea</taxon>
        <taxon>Ixodidae</taxon>
        <taxon>Ixodinae</taxon>
        <taxon>Ixodes</taxon>
    </lineage>
</organism>
<evidence type="ECO:0000256" key="1">
    <source>
        <dbReference type="SAM" id="SignalP"/>
    </source>
</evidence>
<feature type="signal peptide" evidence="1">
    <location>
        <begin position="1"/>
        <end position="22"/>
    </location>
</feature>
<name>A0A6B0TSQ2_IXORI</name>
<dbReference type="EMBL" id="GIFC01000876">
    <property type="protein sequence ID" value="MXU82959.1"/>
    <property type="molecule type" value="Transcribed_RNA"/>
</dbReference>